<name>A0ABX1U4E0_9PROT</name>
<dbReference type="Proteomes" id="UP000749010">
    <property type="component" value="Unassembled WGS sequence"/>
</dbReference>
<dbReference type="InterPro" id="IPR021279">
    <property type="entry name" value="DUF2721"/>
</dbReference>
<dbReference type="EMBL" id="SPMY01000123">
    <property type="protein sequence ID" value="NMQ30308.1"/>
    <property type="molecule type" value="Genomic_DNA"/>
</dbReference>
<evidence type="ECO:0000256" key="1">
    <source>
        <dbReference type="SAM" id="Phobius"/>
    </source>
</evidence>
<evidence type="ECO:0000313" key="2">
    <source>
        <dbReference type="EMBL" id="NMQ30308.1"/>
    </source>
</evidence>
<keyword evidence="1" id="KW-0812">Transmembrane</keyword>
<dbReference type="RefSeq" id="WP_169068703.1">
    <property type="nucleotide sequence ID" value="NZ_SPMY01000123.1"/>
</dbReference>
<comment type="caution">
    <text evidence="2">The sequence shown here is derived from an EMBL/GenBank/DDBJ whole genome shotgun (WGS) entry which is preliminary data.</text>
</comment>
<gene>
    <name evidence="2" type="ORF">E4Q23_22645</name>
</gene>
<keyword evidence="1" id="KW-1133">Transmembrane helix</keyword>
<accession>A0ABX1U4E0</accession>
<dbReference type="Pfam" id="PF11026">
    <property type="entry name" value="DUF2721"/>
    <property type="match status" value="1"/>
</dbReference>
<feature type="transmembrane region" description="Helical" evidence="1">
    <location>
        <begin position="12"/>
        <end position="34"/>
    </location>
</feature>
<keyword evidence="3" id="KW-1185">Reference proteome</keyword>
<protein>
    <submittedName>
        <fullName evidence="2">DUF2721 domain-containing protein</fullName>
    </submittedName>
</protein>
<feature type="transmembrane region" description="Helical" evidence="1">
    <location>
        <begin position="107"/>
        <end position="130"/>
    </location>
</feature>
<reference evidence="2 3" key="1">
    <citation type="submission" date="2019-03" db="EMBL/GenBank/DDBJ databases">
        <title>Metabolic reconstructions from genomes of highly enriched 'Candidatus Accumulibacter' and 'Candidatus Competibacter' bioreactor populations.</title>
        <authorList>
            <person name="Annavajhala M.K."/>
            <person name="Welles L."/>
            <person name="Abbas B."/>
            <person name="Sorokin D."/>
            <person name="Park H."/>
            <person name="Van Loosdrecht M."/>
            <person name="Chandran K."/>
        </authorList>
    </citation>
    <scope>NUCLEOTIDE SEQUENCE [LARGE SCALE GENOMIC DNA]</scope>
    <source>
        <strain evidence="2 3">SBR_S</strain>
    </source>
</reference>
<organism evidence="2 3">
    <name type="scientific">Candidatus Accumulibacter phosphatis</name>
    <dbReference type="NCBI Taxonomy" id="327160"/>
    <lineage>
        <taxon>Bacteria</taxon>
        <taxon>Pseudomonadati</taxon>
        <taxon>Pseudomonadota</taxon>
        <taxon>Betaproteobacteria</taxon>
        <taxon>Candidatus Accumulibacter</taxon>
    </lineage>
</organism>
<keyword evidence="1" id="KW-0472">Membrane</keyword>
<feature type="transmembrane region" description="Helical" evidence="1">
    <location>
        <begin position="75"/>
        <end position="101"/>
    </location>
</feature>
<evidence type="ECO:0000313" key="3">
    <source>
        <dbReference type="Proteomes" id="UP000749010"/>
    </source>
</evidence>
<proteinExistence type="predicted"/>
<sequence>MPAHLADLSHAIQLAVAPVFLLTGIATLINAMNVRLGRIVDRRRAIRKRLQDAPEACNYEAAERELGLLRRRGNLVYMAMFCEAFSALLICLVVAGAFAGTLIKVELAATVAVTFMASMGSMIIGLGLFLREVYLAVRTGTHWEP</sequence>